<dbReference type="OrthoDB" id="7190454at2"/>
<dbReference type="AlphaFoldDB" id="A0A1I6PV14"/>
<organism evidence="2 3">
    <name type="scientific">Brevundimonas viscosa</name>
    <dbReference type="NCBI Taxonomy" id="871741"/>
    <lineage>
        <taxon>Bacteria</taxon>
        <taxon>Pseudomonadati</taxon>
        <taxon>Pseudomonadota</taxon>
        <taxon>Alphaproteobacteria</taxon>
        <taxon>Caulobacterales</taxon>
        <taxon>Caulobacteraceae</taxon>
        <taxon>Brevundimonas</taxon>
    </lineage>
</organism>
<keyword evidence="1" id="KW-1133">Transmembrane helix</keyword>
<reference evidence="3" key="1">
    <citation type="submission" date="2016-10" db="EMBL/GenBank/DDBJ databases">
        <authorList>
            <person name="Varghese N."/>
            <person name="Submissions S."/>
        </authorList>
    </citation>
    <scope>NUCLEOTIDE SEQUENCE [LARGE SCALE GENOMIC DNA]</scope>
    <source>
        <strain evidence="3">CGMCC 1.10683</strain>
    </source>
</reference>
<proteinExistence type="predicted"/>
<dbReference type="RefSeq" id="WP_092308003.1">
    <property type="nucleotide sequence ID" value="NZ_FOZV01000002.1"/>
</dbReference>
<evidence type="ECO:0000313" key="2">
    <source>
        <dbReference type="EMBL" id="SFS44039.1"/>
    </source>
</evidence>
<keyword evidence="3" id="KW-1185">Reference proteome</keyword>
<feature type="transmembrane region" description="Helical" evidence="1">
    <location>
        <begin position="39"/>
        <end position="57"/>
    </location>
</feature>
<evidence type="ECO:0000256" key="1">
    <source>
        <dbReference type="SAM" id="Phobius"/>
    </source>
</evidence>
<keyword evidence="1" id="KW-0812">Transmembrane</keyword>
<keyword evidence="1" id="KW-0472">Membrane</keyword>
<gene>
    <name evidence="2" type="ORF">SAMN05192570_1303</name>
</gene>
<sequence>MSADEFDPDIERLFARAPALPDAALFTAQVERRLQKGSAVRGLALGVAGIIGGVVAVRETLTVNIGSDDGVVAGEALGQGVRSVSFNAQTAIQSGLDQFGLGSLELGSMSGMQMFWIMAGALIAVAAAGVVRLSQEV</sequence>
<name>A0A1I6PV14_9CAUL</name>
<dbReference type="STRING" id="871741.SAMN05192570_1303"/>
<evidence type="ECO:0000313" key="3">
    <source>
        <dbReference type="Proteomes" id="UP000198788"/>
    </source>
</evidence>
<dbReference type="Proteomes" id="UP000198788">
    <property type="component" value="Unassembled WGS sequence"/>
</dbReference>
<dbReference type="EMBL" id="FOZV01000002">
    <property type="protein sequence ID" value="SFS44039.1"/>
    <property type="molecule type" value="Genomic_DNA"/>
</dbReference>
<accession>A0A1I6PV14</accession>
<feature type="transmembrane region" description="Helical" evidence="1">
    <location>
        <begin position="114"/>
        <end position="133"/>
    </location>
</feature>
<protein>
    <submittedName>
        <fullName evidence="2">Uncharacterized protein</fullName>
    </submittedName>
</protein>